<proteinExistence type="predicted"/>
<dbReference type="PANTHER" id="PTHR11365:SF23">
    <property type="entry name" value="HYPOTHETICAL 5-OXOPROLINASE (EUROFUNG)-RELATED"/>
    <property type="match status" value="1"/>
</dbReference>
<reference evidence="4" key="1">
    <citation type="submission" date="2018-02" db="EMBL/GenBank/DDBJ databases">
        <authorList>
            <person name="Hausmann B."/>
        </authorList>
    </citation>
    <scope>NUCLEOTIDE SEQUENCE [LARGE SCALE GENOMIC DNA]</scope>
    <source>
        <strain evidence="4">Peat soil MAG SbA1</strain>
    </source>
</reference>
<dbReference type="GO" id="GO:0005829">
    <property type="term" value="C:cytosol"/>
    <property type="evidence" value="ECO:0007669"/>
    <property type="project" value="TreeGrafter"/>
</dbReference>
<sequence length="593" mass="64130">MRRDPVELEIFKNLYHSIAEEMGAALRRTAFSPNIKERRDYSCAVFDGAGQAIAMGDHMPVHLGSMPMSVRAAIDAGAMEPGDVVMLNDPFRGGTHLPDITLVAPVYVARVARALLPAKARRTQKSVARNRPDFYVASRAHHADVGGAYPGSMGLCREIYQEGVRIPPVKLIRAGVLDRDLLAMLLNNVRTPEEREGDLRAQIAACHTGAERLREVCSRYGMERAQRAAAELLDYSEELMRAFLKRVPAGDYRAEDFMDGDGINEQPVRIAVKITVRDKDARLALYSGARDAHAGRGGSPRSFTRQKQRRLAQDDKLQPVVTVDFTGSDPQVEGSINAVAAITYSACFYVFRCLLAEDVPATAGLMRPIRVISPEGTIVNARPPAAVAGGNVETSQRIVDVLLRALAQAIPDRIPAAASGTMNNLTIGGIDLRSDLLSDDPRAGEPFAYYETVAGGMGARPGKAGVSGVHTHMTNSLNSPAEALEYAYPLRVRRYSLRPESGGAGKFRGGDGIVREIEVLTDCDVTLLADRRSRGPWGLAGGEDGAPGKAFITRRDGSVEQMPGKFSTRLRTGERITIETPGGGGWGDESPDK</sequence>
<protein>
    <submittedName>
        <fullName evidence="3">5-oxoprolinase (ATP-hydrolyzing)</fullName>
        <ecNumber evidence="3">3.5.2.9</ecNumber>
    </submittedName>
</protein>
<organism evidence="3 4">
    <name type="scientific">Candidatus Sulfotelmatobacter kueseliae</name>
    <dbReference type="NCBI Taxonomy" id="2042962"/>
    <lineage>
        <taxon>Bacteria</taxon>
        <taxon>Pseudomonadati</taxon>
        <taxon>Acidobacteriota</taxon>
        <taxon>Terriglobia</taxon>
        <taxon>Terriglobales</taxon>
        <taxon>Candidatus Korobacteraceae</taxon>
        <taxon>Candidatus Sulfotelmatobacter</taxon>
    </lineage>
</organism>
<dbReference type="AlphaFoldDB" id="A0A2U3L656"/>
<evidence type="ECO:0000256" key="1">
    <source>
        <dbReference type="SAM" id="MobiDB-lite"/>
    </source>
</evidence>
<dbReference type="Proteomes" id="UP000238701">
    <property type="component" value="Unassembled WGS sequence"/>
</dbReference>
<evidence type="ECO:0000313" key="3">
    <source>
        <dbReference type="EMBL" id="SPF47394.1"/>
    </source>
</evidence>
<dbReference type="InterPro" id="IPR045079">
    <property type="entry name" value="Oxoprolinase-like"/>
</dbReference>
<dbReference type="EC" id="3.5.2.9" evidence="3"/>
<feature type="region of interest" description="Disordered" evidence="1">
    <location>
        <begin position="291"/>
        <end position="313"/>
    </location>
</feature>
<evidence type="ECO:0000259" key="2">
    <source>
        <dbReference type="Pfam" id="PF02538"/>
    </source>
</evidence>
<dbReference type="InterPro" id="IPR003692">
    <property type="entry name" value="Hydantoinase_B"/>
</dbReference>
<dbReference type="PANTHER" id="PTHR11365">
    <property type="entry name" value="5-OXOPROLINASE RELATED"/>
    <property type="match status" value="1"/>
</dbReference>
<dbReference type="Pfam" id="PF02538">
    <property type="entry name" value="Hydantoinase_B"/>
    <property type="match status" value="2"/>
</dbReference>
<feature type="domain" description="Hydantoinase B/oxoprolinase" evidence="2">
    <location>
        <begin position="321"/>
        <end position="588"/>
    </location>
</feature>
<evidence type="ECO:0000313" key="4">
    <source>
        <dbReference type="Proteomes" id="UP000238701"/>
    </source>
</evidence>
<accession>A0A2U3L656</accession>
<gene>
    <name evidence="3" type="ORF">SBA1_740008</name>
</gene>
<dbReference type="EMBL" id="OMOD01000171">
    <property type="protein sequence ID" value="SPF47394.1"/>
    <property type="molecule type" value="Genomic_DNA"/>
</dbReference>
<name>A0A2U3L656_9BACT</name>
<dbReference type="OrthoDB" id="102473at2"/>
<dbReference type="GO" id="GO:0017168">
    <property type="term" value="F:5-oxoprolinase (ATP-hydrolyzing) activity"/>
    <property type="evidence" value="ECO:0007669"/>
    <property type="project" value="UniProtKB-EC"/>
</dbReference>
<dbReference type="GO" id="GO:0006749">
    <property type="term" value="P:glutathione metabolic process"/>
    <property type="evidence" value="ECO:0007669"/>
    <property type="project" value="TreeGrafter"/>
</dbReference>
<keyword evidence="3" id="KW-0378">Hydrolase</keyword>
<feature type="domain" description="Hydantoinase B/oxoprolinase" evidence="2">
    <location>
        <begin position="4"/>
        <end position="293"/>
    </location>
</feature>